<evidence type="ECO:0000313" key="1">
    <source>
        <dbReference type="EMBL" id="CAI9971212.1"/>
    </source>
</evidence>
<dbReference type="SUPFAM" id="SSF53474">
    <property type="entry name" value="alpha/beta-Hydrolases"/>
    <property type="match status" value="1"/>
</dbReference>
<reference evidence="2 3" key="2">
    <citation type="submission" date="2024-07" db="EMBL/GenBank/DDBJ databases">
        <authorList>
            <person name="Akdeniz Z."/>
        </authorList>
    </citation>
    <scope>NUCLEOTIDE SEQUENCE [LARGE SCALE GENOMIC DNA]</scope>
</reference>
<sequence>MLQIIVMALSGCPANENDIPIILVHGFNSDESTFELMLPRIKQDFPNRKVVTAEIMFHRFSSIFNGFSRYVRGAATAIRIAADGAECIDLIGHSQGGLVSRTYVQLYSGFHDNYYPEVRKLISIAGAQGGYFCDRKCAPNSRMVW</sequence>
<name>A0AA86R814_9EUKA</name>
<evidence type="ECO:0000313" key="2">
    <source>
        <dbReference type="EMBL" id="CAL5995946.1"/>
    </source>
</evidence>
<dbReference type="Gene3D" id="3.40.50.1820">
    <property type="entry name" value="alpha/beta hydrolase"/>
    <property type="match status" value="1"/>
</dbReference>
<keyword evidence="3" id="KW-1185">Reference proteome</keyword>
<dbReference type="EMBL" id="CATOUU010001090">
    <property type="protein sequence ID" value="CAI9971212.1"/>
    <property type="molecule type" value="Genomic_DNA"/>
</dbReference>
<dbReference type="AlphaFoldDB" id="A0AA86R814"/>
<protein>
    <submittedName>
        <fullName evidence="1">Palmitoyl-protein thioesterase</fullName>
    </submittedName>
    <submittedName>
        <fullName evidence="2">Palmitoyl-protein_thioesterase</fullName>
    </submittedName>
</protein>
<proteinExistence type="predicted"/>
<dbReference type="EMBL" id="CAXDID020000034">
    <property type="protein sequence ID" value="CAL5995946.1"/>
    <property type="molecule type" value="Genomic_DNA"/>
</dbReference>
<reference evidence="1" key="1">
    <citation type="submission" date="2023-06" db="EMBL/GenBank/DDBJ databases">
        <authorList>
            <person name="Kurt Z."/>
        </authorList>
    </citation>
    <scope>NUCLEOTIDE SEQUENCE</scope>
</reference>
<comment type="caution">
    <text evidence="1">The sequence shown here is derived from an EMBL/GenBank/DDBJ whole genome shotgun (WGS) entry which is preliminary data.</text>
</comment>
<dbReference type="Proteomes" id="UP001642409">
    <property type="component" value="Unassembled WGS sequence"/>
</dbReference>
<evidence type="ECO:0000313" key="3">
    <source>
        <dbReference type="Proteomes" id="UP001642409"/>
    </source>
</evidence>
<dbReference type="InterPro" id="IPR029058">
    <property type="entry name" value="AB_hydrolase_fold"/>
</dbReference>
<accession>A0AA86R814</accession>
<dbReference type="Pfam" id="PF02089">
    <property type="entry name" value="Palm_thioest"/>
    <property type="match status" value="1"/>
</dbReference>
<gene>
    <name evidence="2" type="ORF">HINF_LOCUS14398</name>
    <name evidence="1" type="ORF">HINF_LOCUS58857</name>
</gene>
<organism evidence="1">
    <name type="scientific">Hexamita inflata</name>
    <dbReference type="NCBI Taxonomy" id="28002"/>
    <lineage>
        <taxon>Eukaryota</taxon>
        <taxon>Metamonada</taxon>
        <taxon>Diplomonadida</taxon>
        <taxon>Hexamitidae</taxon>
        <taxon>Hexamitinae</taxon>
        <taxon>Hexamita</taxon>
    </lineage>
</organism>